<dbReference type="OrthoDB" id="9898015at2"/>
<dbReference type="InterPro" id="IPR010982">
    <property type="entry name" value="Lambda_DNA-bd_dom_sf"/>
</dbReference>
<accession>A0A3T0N1S2</accession>
<gene>
    <name evidence="1" type="ORF">EBB79_08690</name>
</gene>
<dbReference type="AlphaFoldDB" id="A0A3T0N1S2"/>
<dbReference type="Proteomes" id="UP000283063">
    <property type="component" value="Chromosome"/>
</dbReference>
<evidence type="ECO:0000313" key="1">
    <source>
        <dbReference type="EMBL" id="AZV77964.1"/>
    </source>
</evidence>
<reference evidence="1 2" key="1">
    <citation type="submission" date="2018-10" db="EMBL/GenBank/DDBJ databases">
        <title>Parasedimentitalea marina sp. nov., a psychrophilic bacterium isolated from deep seawater of the New Britain Trench.</title>
        <authorList>
            <person name="Cao J."/>
        </authorList>
    </citation>
    <scope>NUCLEOTIDE SEQUENCE [LARGE SCALE GENOMIC DNA]</scope>
    <source>
        <strain evidence="1 2">W43</strain>
    </source>
</reference>
<dbReference type="EMBL" id="CP033219">
    <property type="protein sequence ID" value="AZV77964.1"/>
    <property type="molecule type" value="Genomic_DNA"/>
</dbReference>
<sequence length="86" mass="10089">MMSEADKRERARRKLVGEYERRRLALGVSKRGLAREARLEPSYYGHWVNGDFQFPTQPMLAALDDALENLEMIQNPRQQRAERILS</sequence>
<protein>
    <submittedName>
        <fullName evidence="1">XRE family transcriptional regulator</fullName>
    </submittedName>
</protein>
<dbReference type="GO" id="GO:0003677">
    <property type="term" value="F:DNA binding"/>
    <property type="evidence" value="ECO:0007669"/>
    <property type="project" value="InterPro"/>
</dbReference>
<keyword evidence="2" id="KW-1185">Reference proteome</keyword>
<evidence type="ECO:0000313" key="2">
    <source>
        <dbReference type="Proteomes" id="UP000283063"/>
    </source>
</evidence>
<dbReference type="SUPFAM" id="SSF47413">
    <property type="entry name" value="lambda repressor-like DNA-binding domains"/>
    <property type="match status" value="1"/>
</dbReference>
<dbReference type="KEGG" id="sedi:EBB79_08690"/>
<name>A0A3T0N1S2_9RHOB</name>
<organism evidence="1 2">
    <name type="scientific">Parasedimentitalea marina</name>
    <dbReference type="NCBI Taxonomy" id="2483033"/>
    <lineage>
        <taxon>Bacteria</taxon>
        <taxon>Pseudomonadati</taxon>
        <taxon>Pseudomonadota</taxon>
        <taxon>Alphaproteobacteria</taxon>
        <taxon>Rhodobacterales</taxon>
        <taxon>Paracoccaceae</taxon>
        <taxon>Parasedimentitalea</taxon>
    </lineage>
</organism>
<proteinExistence type="predicted"/>